<dbReference type="EMBL" id="AP021888">
    <property type="protein sequence ID" value="BBP44434.1"/>
    <property type="molecule type" value="Genomic_DNA"/>
</dbReference>
<dbReference type="SUPFAM" id="SSF56176">
    <property type="entry name" value="FAD-binding/transporter-associated domain-like"/>
    <property type="match status" value="1"/>
</dbReference>
<protein>
    <submittedName>
        <fullName evidence="3">Glycolate oxidase subunit GlcE</fullName>
    </submittedName>
</protein>
<dbReference type="InterPro" id="IPR036318">
    <property type="entry name" value="FAD-bd_PCMH-like_sf"/>
</dbReference>
<reference evidence="4" key="1">
    <citation type="submission" date="2019-11" db="EMBL/GenBank/DDBJ databases">
        <title>Isolation and characterization of two novel species in the genus Thiomicrorhabdus.</title>
        <authorList>
            <person name="Mochizuki J."/>
            <person name="Kojima H."/>
            <person name="Fukui M."/>
        </authorList>
    </citation>
    <scope>NUCLEOTIDE SEQUENCE [LARGE SCALE GENOMIC DNA]</scope>
    <source>
        <strain evidence="4">AkT22</strain>
    </source>
</reference>
<dbReference type="InterPro" id="IPR016169">
    <property type="entry name" value="FAD-bd_PCMH_sub2"/>
</dbReference>
<gene>
    <name evidence="3" type="primary">glcE</name>
    <name evidence="3" type="ORF">THMIRHAT_21800</name>
</gene>
<dbReference type="PANTHER" id="PTHR11748:SF103">
    <property type="entry name" value="GLYCOLATE OXIDASE SUBUNIT GLCE"/>
    <property type="match status" value="1"/>
</dbReference>
<dbReference type="PROSITE" id="PS51387">
    <property type="entry name" value="FAD_PCMH"/>
    <property type="match status" value="1"/>
</dbReference>
<dbReference type="KEGG" id="tzo:THMIRHAT_21800"/>
<accession>A0A6F8PQW8</accession>
<keyword evidence="1" id="KW-0274">FAD</keyword>
<dbReference type="Pfam" id="PF01565">
    <property type="entry name" value="FAD_binding_4"/>
    <property type="match status" value="1"/>
</dbReference>
<dbReference type="Proteomes" id="UP000501466">
    <property type="component" value="Chromosome"/>
</dbReference>
<dbReference type="RefSeq" id="WP_173292148.1">
    <property type="nucleotide sequence ID" value="NZ_AP021888.1"/>
</dbReference>
<dbReference type="InterPro" id="IPR016166">
    <property type="entry name" value="FAD-bd_PCMH"/>
</dbReference>
<evidence type="ECO:0000259" key="2">
    <source>
        <dbReference type="PROSITE" id="PS51387"/>
    </source>
</evidence>
<dbReference type="GO" id="GO:0071949">
    <property type="term" value="F:FAD binding"/>
    <property type="evidence" value="ECO:0007669"/>
    <property type="project" value="InterPro"/>
</dbReference>
<keyword evidence="1" id="KW-0285">Flavoprotein</keyword>
<dbReference type="Gene3D" id="3.30.465.10">
    <property type="match status" value="1"/>
</dbReference>
<evidence type="ECO:0000313" key="4">
    <source>
        <dbReference type="Proteomes" id="UP000501466"/>
    </source>
</evidence>
<sequence length="318" mass="35203">MHNAFTQQLSEQIKTAVSEKRMLQVAASHSKVPLAQDIEEVSLSDYSGIIEYEPSELVVTVKAGTKLSDLSAALAERKQMLGFEPPEYGDSTIGGTYACALTGPSRPFRGVLRDFVLGTKLIDGRGQLLTFGGQMMKNVAGYDVSRMLAGSKGSMAVVTQLSLKVLPLVEEITYRKEMPEQDAIILMNQMAGTTLPLSGCAYYQGHFYYRVFGKHPKQNNEAVDNHIWKILNPFMPKLEPQQKLWRVDTEGPADSIPGTLAVGMCGQRRWVLSDTAPAPYATLWQRYFAPRDNVPPPVAKIKAGLKNVFDPHHIFKTL</sequence>
<feature type="domain" description="FAD-binding PCMH-type" evidence="2">
    <location>
        <begin position="1"/>
        <end position="168"/>
    </location>
</feature>
<evidence type="ECO:0000256" key="1">
    <source>
        <dbReference type="ARBA" id="ARBA00022827"/>
    </source>
</evidence>
<dbReference type="InterPro" id="IPR006094">
    <property type="entry name" value="Oxid_FAD_bind_N"/>
</dbReference>
<dbReference type="AlphaFoldDB" id="A0A6F8PQW8"/>
<proteinExistence type="predicted"/>
<keyword evidence="4" id="KW-1185">Reference proteome</keyword>
<name>A0A6F8PQW8_9GAMM</name>
<organism evidence="3 4">
    <name type="scientific">Thiosulfativibrio zosterae</name>
    <dbReference type="NCBI Taxonomy" id="2675053"/>
    <lineage>
        <taxon>Bacteria</taxon>
        <taxon>Pseudomonadati</taxon>
        <taxon>Pseudomonadota</taxon>
        <taxon>Gammaproteobacteria</taxon>
        <taxon>Thiotrichales</taxon>
        <taxon>Piscirickettsiaceae</taxon>
        <taxon>Thiosulfativibrio</taxon>
    </lineage>
</organism>
<evidence type="ECO:0000313" key="3">
    <source>
        <dbReference type="EMBL" id="BBP44434.1"/>
    </source>
</evidence>
<dbReference type="PANTHER" id="PTHR11748">
    <property type="entry name" value="D-LACTATE DEHYDROGENASE"/>
    <property type="match status" value="1"/>
</dbReference>